<dbReference type="AlphaFoldDB" id="A0A089NY03"/>
<dbReference type="KEGG" id="mor:MOC_2958"/>
<dbReference type="EMBL" id="CP003811">
    <property type="protein sequence ID" value="AIQ90713.1"/>
    <property type="molecule type" value="Genomic_DNA"/>
</dbReference>
<evidence type="ECO:0000313" key="1">
    <source>
        <dbReference type="EMBL" id="AIQ90713.1"/>
    </source>
</evidence>
<name>A0A089NY03_9HYPH</name>
<sequence>MADIYVLPSILDQNGVQHLVAALKAEMTSGRDLGPRGPQMQAIGHSLEQSSLQLRRELESFVLEPLASNPNLTKAYSDMMVLREELLQLAEAFAELGLVAKAYAA</sequence>
<dbReference type="HOGENOM" id="CLU_2233369_0_0_5"/>
<dbReference type="RefSeq" id="WP_012319510.1">
    <property type="nucleotide sequence ID" value="NZ_CP003811.1"/>
</dbReference>
<dbReference type="GeneID" id="6142243"/>
<organism evidence="1 2">
    <name type="scientific">Methylobacterium oryzae CBMB20</name>
    <dbReference type="NCBI Taxonomy" id="693986"/>
    <lineage>
        <taxon>Bacteria</taxon>
        <taxon>Pseudomonadati</taxon>
        <taxon>Pseudomonadota</taxon>
        <taxon>Alphaproteobacteria</taxon>
        <taxon>Hyphomicrobiales</taxon>
        <taxon>Methylobacteriaceae</taxon>
        <taxon>Methylobacterium</taxon>
    </lineage>
</organism>
<evidence type="ECO:0000313" key="2">
    <source>
        <dbReference type="Proteomes" id="UP000029492"/>
    </source>
</evidence>
<accession>A0A089NY03</accession>
<protein>
    <submittedName>
        <fullName evidence="1">Protein of unassigned function</fullName>
    </submittedName>
</protein>
<dbReference type="Proteomes" id="UP000029492">
    <property type="component" value="Chromosome"/>
</dbReference>
<gene>
    <name evidence="1" type="ORF">MOC_2958</name>
</gene>
<keyword evidence="2" id="KW-1185">Reference proteome</keyword>
<reference evidence="1 2" key="1">
    <citation type="journal article" date="2014" name="PLoS ONE">
        <title>Genome Information of Methylobacterium oryzae, a Plant-Probiotic Methylotroph in the Phyllosphere.</title>
        <authorList>
            <person name="Kwak M.J."/>
            <person name="Jeong H."/>
            <person name="Madhaiyan M."/>
            <person name="Lee Y."/>
            <person name="Sa T.M."/>
            <person name="Oh T.K."/>
            <person name="Kim J.F."/>
        </authorList>
    </citation>
    <scope>NUCLEOTIDE SEQUENCE [LARGE SCALE GENOMIC DNA]</scope>
    <source>
        <strain evidence="1 2">CBMB20</strain>
    </source>
</reference>
<dbReference type="eggNOG" id="ENOG5032MRF">
    <property type="taxonomic scope" value="Bacteria"/>
</dbReference>
<proteinExistence type="predicted"/>